<protein>
    <submittedName>
        <fullName evidence="3">Uncharacterized protein</fullName>
    </submittedName>
</protein>
<feature type="transmembrane region" description="Helical" evidence="2">
    <location>
        <begin position="35"/>
        <end position="54"/>
    </location>
</feature>
<organism evidence="3 4">
    <name type="scientific">Halogeometricum rufum</name>
    <dbReference type="NCBI Taxonomy" id="553469"/>
    <lineage>
        <taxon>Archaea</taxon>
        <taxon>Methanobacteriati</taxon>
        <taxon>Methanobacteriota</taxon>
        <taxon>Stenosarchaea group</taxon>
        <taxon>Halobacteria</taxon>
        <taxon>Halobacteriales</taxon>
        <taxon>Haloferacaceae</taxon>
        <taxon>Halogeometricum</taxon>
    </lineage>
</organism>
<accession>A0A1I6GQY7</accession>
<dbReference type="AlphaFoldDB" id="A0A1I6GQY7"/>
<reference evidence="4" key="1">
    <citation type="submission" date="2016-10" db="EMBL/GenBank/DDBJ databases">
        <authorList>
            <person name="Varghese N."/>
            <person name="Submissions S."/>
        </authorList>
    </citation>
    <scope>NUCLEOTIDE SEQUENCE [LARGE SCALE GENOMIC DNA]</scope>
    <source>
        <strain evidence="4">CGMCC 1.7736</strain>
    </source>
</reference>
<dbReference type="EMBL" id="FOYT01000001">
    <property type="protein sequence ID" value="SFR44457.1"/>
    <property type="molecule type" value="Genomic_DNA"/>
</dbReference>
<keyword evidence="2" id="KW-0472">Membrane</keyword>
<evidence type="ECO:0000313" key="4">
    <source>
        <dbReference type="Proteomes" id="UP000198531"/>
    </source>
</evidence>
<feature type="transmembrane region" description="Helical" evidence="2">
    <location>
        <begin position="12"/>
        <end position="29"/>
    </location>
</feature>
<proteinExistence type="predicted"/>
<feature type="region of interest" description="Disordered" evidence="1">
    <location>
        <begin position="77"/>
        <end position="106"/>
    </location>
</feature>
<evidence type="ECO:0000256" key="2">
    <source>
        <dbReference type="SAM" id="Phobius"/>
    </source>
</evidence>
<dbReference type="Pfam" id="PF26262">
    <property type="entry name" value="DUF8066"/>
    <property type="match status" value="1"/>
</dbReference>
<sequence length="106" mass="11509">MSDQPSAPSRGVKAGVAVLCLLVLAYSVVVAGQILLGVLFCALVYGLFLAYYLLGAFVRLVDSVERIADALEGRADQTGHRVADGTRSRDDRSRSEGSRDHLEDRW</sequence>
<gene>
    <name evidence="3" type="ORF">SAMN04487947_1519</name>
</gene>
<keyword evidence="4" id="KW-1185">Reference proteome</keyword>
<name>A0A1I6GQY7_9EURY</name>
<evidence type="ECO:0000313" key="3">
    <source>
        <dbReference type="EMBL" id="SFR44457.1"/>
    </source>
</evidence>
<keyword evidence="2" id="KW-1133">Transmembrane helix</keyword>
<keyword evidence="2" id="KW-0812">Transmembrane</keyword>
<dbReference type="Proteomes" id="UP000198531">
    <property type="component" value="Unassembled WGS sequence"/>
</dbReference>
<evidence type="ECO:0000256" key="1">
    <source>
        <dbReference type="SAM" id="MobiDB-lite"/>
    </source>
</evidence>
<dbReference type="RefSeq" id="WP_089806078.1">
    <property type="nucleotide sequence ID" value="NZ_FOYT01000001.1"/>
</dbReference>
<dbReference type="InterPro" id="IPR058379">
    <property type="entry name" value="DUF8066"/>
</dbReference>